<accession>A0A0L8HGI0</accession>
<organism evidence="1">
    <name type="scientific">Octopus bimaculoides</name>
    <name type="common">California two-spotted octopus</name>
    <dbReference type="NCBI Taxonomy" id="37653"/>
    <lineage>
        <taxon>Eukaryota</taxon>
        <taxon>Metazoa</taxon>
        <taxon>Spiralia</taxon>
        <taxon>Lophotrochozoa</taxon>
        <taxon>Mollusca</taxon>
        <taxon>Cephalopoda</taxon>
        <taxon>Coleoidea</taxon>
        <taxon>Octopodiformes</taxon>
        <taxon>Octopoda</taxon>
        <taxon>Incirrata</taxon>
        <taxon>Octopodidae</taxon>
        <taxon>Octopus</taxon>
    </lineage>
</organism>
<sequence length="67" mass="7511">MYVYVFVFQYPQLSGSTTYLDKNRTVICAGVEVIEDKPFIMSCQKISMLPKHHGSTKPTGTGFCSTK</sequence>
<name>A0A0L8HGI0_OCTBM</name>
<gene>
    <name evidence="1" type="ORF">OCBIM_22015057mg</name>
</gene>
<protein>
    <submittedName>
        <fullName evidence="1">Uncharacterized protein</fullName>
    </submittedName>
</protein>
<dbReference type="AlphaFoldDB" id="A0A0L8HGI0"/>
<dbReference type="EMBL" id="KQ418194">
    <property type="protein sequence ID" value="KOF88346.1"/>
    <property type="molecule type" value="Genomic_DNA"/>
</dbReference>
<proteinExistence type="predicted"/>
<reference evidence="1" key="1">
    <citation type="submission" date="2015-07" db="EMBL/GenBank/DDBJ databases">
        <title>MeaNS - Measles Nucleotide Surveillance Program.</title>
        <authorList>
            <person name="Tran T."/>
            <person name="Druce J."/>
        </authorList>
    </citation>
    <scope>NUCLEOTIDE SEQUENCE</scope>
    <source>
        <strain evidence="1">UCB-OBI-ISO-001</strain>
        <tissue evidence="1">Gonad</tissue>
    </source>
</reference>
<evidence type="ECO:0000313" key="1">
    <source>
        <dbReference type="EMBL" id="KOF88346.1"/>
    </source>
</evidence>